<dbReference type="Proteomes" id="UP000035763">
    <property type="component" value="Unassembled WGS sequence"/>
</dbReference>
<evidence type="ECO:0000313" key="1">
    <source>
        <dbReference type="EMBL" id="CCH73255.1"/>
    </source>
</evidence>
<organism evidence="1 2">
    <name type="scientific">Nostocoides australiense Ben110</name>
    <dbReference type="NCBI Taxonomy" id="1193182"/>
    <lineage>
        <taxon>Bacteria</taxon>
        <taxon>Bacillati</taxon>
        <taxon>Actinomycetota</taxon>
        <taxon>Actinomycetes</taxon>
        <taxon>Micrococcales</taxon>
        <taxon>Intrasporangiaceae</taxon>
        <taxon>Nostocoides</taxon>
    </lineage>
</organism>
<dbReference type="OrthoDB" id="5188280at2"/>
<evidence type="ECO:0000313" key="2">
    <source>
        <dbReference type="Proteomes" id="UP000035763"/>
    </source>
</evidence>
<comment type="caution">
    <text evidence="1">The sequence shown here is derived from an EMBL/GenBank/DDBJ whole genome shotgun (WGS) entry which is preliminary data.</text>
</comment>
<dbReference type="RefSeq" id="WP_048698761.1">
    <property type="nucleotide sequence ID" value="NZ_HG764815.1"/>
</dbReference>
<accession>W6JX94</accession>
<evidence type="ECO:0008006" key="3">
    <source>
        <dbReference type="Google" id="ProtNLM"/>
    </source>
</evidence>
<dbReference type="AlphaFoldDB" id="W6JX94"/>
<gene>
    <name evidence="1" type="ORF">BN11_2490003</name>
</gene>
<reference evidence="1 2" key="1">
    <citation type="journal article" date="2013" name="ISME J.">
        <title>A metabolic model for members of the genus Tetrasphaera involved in enhanced biological phosphorus removal.</title>
        <authorList>
            <person name="Kristiansen R."/>
            <person name="Nguyen H.T.T."/>
            <person name="Saunders A.M."/>
            <person name="Nielsen J.L."/>
            <person name="Wimmer R."/>
            <person name="Le V.Q."/>
            <person name="McIlroy S.J."/>
            <person name="Petrovski S."/>
            <person name="Seviour R.J."/>
            <person name="Calteau A."/>
            <person name="Nielsen K.L."/>
            <person name="Nielsen P.H."/>
        </authorList>
    </citation>
    <scope>NUCLEOTIDE SEQUENCE [LARGE SCALE GENOMIC DNA]</scope>
    <source>
        <strain evidence="1 2">Ben110</strain>
    </source>
</reference>
<name>W6JX94_9MICO</name>
<sequence>MTVPPGRDRPRRPAHFSLAAMEAHGGTSPGPAEMTEIAHQSAAAVVGAGRAARDPVVTERLVALVDELGLDTIASLWAQRPAGSLPGALWRLYVLREWVRRSPVTASREYATGMRLAEANHVVAGVAEPPGPSELKALVDAILTGVYEGDLAVALERAAAFCRVVSAGRAELAHDTDRSDPDQGHTETLQAAAMLGTAADLDRAAGAWRHGKLI</sequence>
<keyword evidence="2" id="KW-1185">Reference proteome</keyword>
<dbReference type="STRING" id="1193182.BN11_2490003"/>
<proteinExistence type="predicted"/>
<dbReference type="EMBL" id="CAJA01000167">
    <property type="protein sequence ID" value="CCH73255.1"/>
    <property type="molecule type" value="Genomic_DNA"/>
</dbReference>
<protein>
    <recommendedName>
        <fullName evidence="3">DNA-directed RNA polymerase subunit beta</fullName>
    </recommendedName>
</protein>